<reference evidence="1" key="1">
    <citation type="submission" date="2020-02" db="EMBL/GenBank/DDBJ databases">
        <authorList>
            <person name="Meier V. D."/>
        </authorList>
    </citation>
    <scope>NUCLEOTIDE SEQUENCE</scope>
    <source>
        <strain evidence="1">AVDCRST_MAG19</strain>
    </source>
</reference>
<dbReference type="EMBL" id="CADCWL010000159">
    <property type="protein sequence ID" value="CAA9573726.1"/>
    <property type="molecule type" value="Genomic_DNA"/>
</dbReference>
<accession>A0A6J4VF23</accession>
<proteinExistence type="predicted"/>
<name>A0A6J4VF23_9BACT</name>
<evidence type="ECO:0000313" key="1">
    <source>
        <dbReference type="EMBL" id="CAA9573726.1"/>
    </source>
</evidence>
<gene>
    <name evidence="1" type="ORF">AVDCRST_MAG19-3085</name>
</gene>
<dbReference type="AlphaFoldDB" id="A0A6J4VF23"/>
<organism evidence="1">
    <name type="scientific">uncultured Thermomicrobiales bacterium</name>
    <dbReference type="NCBI Taxonomy" id="1645740"/>
    <lineage>
        <taxon>Bacteria</taxon>
        <taxon>Pseudomonadati</taxon>
        <taxon>Thermomicrobiota</taxon>
        <taxon>Thermomicrobia</taxon>
        <taxon>Thermomicrobiales</taxon>
        <taxon>environmental samples</taxon>
    </lineage>
</organism>
<protein>
    <submittedName>
        <fullName evidence="1">Uncharacterized protein</fullName>
    </submittedName>
</protein>
<sequence length="217" mass="22473">MNPYLAVSLAMCVIVLLSLAATGYLAAVFNRRAKADLAARLEPLAAAIGGEADLDEARVRGRRGGHLVFGRVATGQGGIGRLFHVEVVDSAGGERWEWSSLPVKGAATPARAFEGGAELEQRLGVNWVALSAAVPGAATDRYGFLYDPEAGMLRLTRAMHTRLDIPDPPTFLAQIDALIGIGPANRRAQGAPGADLGERPGGDVVPVASAVEAPTGG</sequence>